<sequence>MSTTVSSAIAKHSRPQTTSALCKTNPKSTLGASSAVATCSTDTINATTSTLHTTLDPFVRSTSAETFPASVQRVELPSQGHLPSACNKQPVSLVSSTESADVLVMQHIEQPDDTVTEQKDDQVIIALACLSTFSGFSLLGQRILLCEFVDNAVSIESLISQLQSECLPDLSLATPDTSASMNQRSSVDSEANSNADVPASTSMTVDDEALAVARPGCPNLSVFTTSLPPPADTGWMTALAHWTEHHPLVLSYFYSLRGLLSEEAFHQSSDLPAKLSERQVESDRMEERLLAAWQHLATRAADRHHRLVQVRV</sequence>
<gene>
    <name evidence="2" type="ORF">PXEA_LOCUS33234</name>
</gene>
<feature type="region of interest" description="Disordered" evidence="1">
    <location>
        <begin position="175"/>
        <end position="199"/>
    </location>
</feature>
<feature type="region of interest" description="Disordered" evidence="1">
    <location>
        <begin position="1"/>
        <end position="30"/>
    </location>
</feature>
<accession>A0A3S5BTZ1</accession>
<reference evidence="2" key="1">
    <citation type="submission" date="2018-11" db="EMBL/GenBank/DDBJ databases">
        <authorList>
            <consortium name="Pathogen Informatics"/>
        </authorList>
    </citation>
    <scope>NUCLEOTIDE SEQUENCE</scope>
</reference>
<name>A0A3S5BTZ1_9PLAT</name>
<organism evidence="2 3">
    <name type="scientific">Protopolystoma xenopodis</name>
    <dbReference type="NCBI Taxonomy" id="117903"/>
    <lineage>
        <taxon>Eukaryota</taxon>
        <taxon>Metazoa</taxon>
        <taxon>Spiralia</taxon>
        <taxon>Lophotrochozoa</taxon>
        <taxon>Platyhelminthes</taxon>
        <taxon>Monogenea</taxon>
        <taxon>Polyopisthocotylea</taxon>
        <taxon>Polystomatidea</taxon>
        <taxon>Polystomatidae</taxon>
        <taxon>Protopolystoma</taxon>
    </lineage>
</organism>
<dbReference type="Proteomes" id="UP000784294">
    <property type="component" value="Unassembled WGS sequence"/>
</dbReference>
<comment type="caution">
    <text evidence="2">The sequence shown here is derived from an EMBL/GenBank/DDBJ whole genome shotgun (WGS) entry which is preliminary data.</text>
</comment>
<dbReference type="AlphaFoldDB" id="A0A3S5BTZ1"/>
<feature type="compositionally biased region" description="Polar residues" evidence="1">
    <location>
        <begin position="15"/>
        <end position="30"/>
    </location>
</feature>
<dbReference type="EMBL" id="CAAALY010262561">
    <property type="protein sequence ID" value="VEL39794.1"/>
    <property type="molecule type" value="Genomic_DNA"/>
</dbReference>
<protein>
    <submittedName>
        <fullName evidence="2">Uncharacterized protein</fullName>
    </submittedName>
</protein>
<proteinExistence type="predicted"/>
<evidence type="ECO:0000256" key="1">
    <source>
        <dbReference type="SAM" id="MobiDB-lite"/>
    </source>
</evidence>
<evidence type="ECO:0000313" key="2">
    <source>
        <dbReference type="EMBL" id="VEL39794.1"/>
    </source>
</evidence>
<evidence type="ECO:0000313" key="3">
    <source>
        <dbReference type="Proteomes" id="UP000784294"/>
    </source>
</evidence>
<keyword evidence="3" id="KW-1185">Reference proteome</keyword>